<keyword evidence="3" id="KW-0349">Heme</keyword>
<keyword evidence="4" id="KW-0812">Transmembrane</keyword>
<dbReference type="GO" id="GO:0005506">
    <property type="term" value="F:iron ion binding"/>
    <property type="evidence" value="ECO:0007669"/>
    <property type="project" value="InterPro"/>
</dbReference>
<evidence type="ECO:0000256" key="1">
    <source>
        <dbReference type="ARBA" id="ARBA00001971"/>
    </source>
</evidence>
<keyword evidence="7" id="KW-0560">Oxidoreductase</keyword>
<keyword evidence="5" id="KW-0479">Metal-binding</keyword>
<gene>
    <name evidence="10" type="ORF">H6P81_007102</name>
</gene>
<dbReference type="InterPro" id="IPR002401">
    <property type="entry name" value="Cyt_P450_E_grp-I"/>
</dbReference>
<comment type="caution">
    <text evidence="10">The sequence shown here is derived from an EMBL/GenBank/DDBJ whole genome shotgun (WGS) entry which is preliminary data.</text>
</comment>
<dbReference type="PANTHER" id="PTHR47947">
    <property type="entry name" value="CYTOCHROME P450 82C3-RELATED"/>
    <property type="match status" value="1"/>
</dbReference>
<evidence type="ECO:0000256" key="5">
    <source>
        <dbReference type="ARBA" id="ARBA00022723"/>
    </source>
</evidence>
<comment type="subcellular location">
    <subcellularLocation>
        <location evidence="2">Membrane</location>
    </subcellularLocation>
</comment>
<evidence type="ECO:0008006" key="12">
    <source>
        <dbReference type="Google" id="ProtNLM"/>
    </source>
</evidence>
<dbReference type="AlphaFoldDB" id="A0AAV7EZJ6"/>
<dbReference type="InterPro" id="IPR036396">
    <property type="entry name" value="Cyt_P450_sf"/>
</dbReference>
<evidence type="ECO:0000313" key="10">
    <source>
        <dbReference type="EMBL" id="KAG9454198.1"/>
    </source>
</evidence>
<dbReference type="EMBL" id="JAINDJ010000003">
    <property type="protein sequence ID" value="KAG9454198.1"/>
    <property type="molecule type" value="Genomic_DNA"/>
</dbReference>
<reference evidence="10 11" key="1">
    <citation type="submission" date="2021-07" db="EMBL/GenBank/DDBJ databases">
        <title>The Aristolochia fimbriata genome: insights into angiosperm evolution, floral development and chemical biosynthesis.</title>
        <authorList>
            <person name="Jiao Y."/>
        </authorList>
    </citation>
    <scope>NUCLEOTIDE SEQUENCE [LARGE SCALE GENOMIC DNA]</scope>
    <source>
        <strain evidence="10">IBCAS-2021</strain>
        <tissue evidence="10">Leaf</tissue>
    </source>
</reference>
<sequence>MLLRLCSYCYSADDNLLPPVLYLRRPTRLQPLADGKEAPEALGSWPILGHIPMLVMNRPLLHRLFSELADQHGPAFTVRAGQLRILVVSSWEMAKECLFVNHRVLADRPDLLAYKHLPPLFALAPYGPFWRESRKIFIQNVLSTANLESFQTLWVSEIAAGKRYSSTTGNVDQEGDAEARQFIRLFGETLYYMGLQDVGDAFPFLRRFDLLGHGRALKKIGREVDELMQKWIDEHRLRDNNICSSTPAAAAPAGTPVDRDAMLPLLLKLTTLSLLVNNRHVLEKAHAELDLPVGRDRIVEASDITKLVYLQSIVKEALRLYPPGPLLAPHRAMEDCRIGGFHVPKGTTVMINAWKIHRDPRIFVNPLQFRPERFMEENKEIDVLGQHADTLWLRKERLSWGQHGLATRALDPSSIAASLRLGSTFWPFLVNRYE</sequence>
<protein>
    <recommendedName>
        <fullName evidence="12">Cytochrome P450</fullName>
    </recommendedName>
</protein>
<evidence type="ECO:0000313" key="11">
    <source>
        <dbReference type="Proteomes" id="UP000825729"/>
    </source>
</evidence>
<dbReference type="InterPro" id="IPR001128">
    <property type="entry name" value="Cyt_P450"/>
</dbReference>
<dbReference type="PANTHER" id="PTHR47947:SF26">
    <property type="entry name" value="CYTOCHROME P450"/>
    <property type="match status" value="1"/>
</dbReference>
<name>A0AAV7EZJ6_ARIFI</name>
<dbReference type="GO" id="GO:0004497">
    <property type="term" value="F:monooxygenase activity"/>
    <property type="evidence" value="ECO:0007669"/>
    <property type="project" value="InterPro"/>
</dbReference>
<accession>A0AAV7EZJ6</accession>
<evidence type="ECO:0000256" key="4">
    <source>
        <dbReference type="ARBA" id="ARBA00022692"/>
    </source>
</evidence>
<keyword evidence="9" id="KW-0472">Membrane</keyword>
<dbReference type="GO" id="GO:0020037">
    <property type="term" value="F:heme binding"/>
    <property type="evidence" value="ECO:0007669"/>
    <property type="project" value="InterPro"/>
</dbReference>
<dbReference type="Proteomes" id="UP000825729">
    <property type="component" value="Unassembled WGS sequence"/>
</dbReference>
<keyword evidence="6" id="KW-1133">Transmembrane helix</keyword>
<evidence type="ECO:0000256" key="9">
    <source>
        <dbReference type="ARBA" id="ARBA00023136"/>
    </source>
</evidence>
<evidence type="ECO:0000256" key="7">
    <source>
        <dbReference type="ARBA" id="ARBA00023002"/>
    </source>
</evidence>
<dbReference type="SUPFAM" id="SSF48264">
    <property type="entry name" value="Cytochrome P450"/>
    <property type="match status" value="1"/>
</dbReference>
<dbReference type="InterPro" id="IPR050651">
    <property type="entry name" value="Plant_Cytochrome_P450_Monoox"/>
</dbReference>
<proteinExistence type="predicted"/>
<dbReference type="GO" id="GO:0016705">
    <property type="term" value="F:oxidoreductase activity, acting on paired donors, with incorporation or reduction of molecular oxygen"/>
    <property type="evidence" value="ECO:0007669"/>
    <property type="project" value="InterPro"/>
</dbReference>
<organism evidence="10 11">
    <name type="scientific">Aristolochia fimbriata</name>
    <name type="common">White veined hardy Dutchman's pipe vine</name>
    <dbReference type="NCBI Taxonomy" id="158543"/>
    <lineage>
        <taxon>Eukaryota</taxon>
        <taxon>Viridiplantae</taxon>
        <taxon>Streptophyta</taxon>
        <taxon>Embryophyta</taxon>
        <taxon>Tracheophyta</taxon>
        <taxon>Spermatophyta</taxon>
        <taxon>Magnoliopsida</taxon>
        <taxon>Magnoliidae</taxon>
        <taxon>Piperales</taxon>
        <taxon>Aristolochiaceae</taxon>
        <taxon>Aristolochia</taxon>
    </lineage>
</organism>
<evidence type="ECO:0000256" key="3">
    <source>
        <dbReference type="ARBA" id="ARBA00022617"/>
    </source>
</evidence>
<evidence type="ECO:0000256" key="2">
    <source>
        <dbReference type="ARBA" id="ARBA00004370"/>
    </source>
</evidence>
<keyword evidence="8" id="KW-0408">Iron</keyword>
<comment type="cofactor">
    <cofactor evidence="1">
        <name>heme</name>
        <dbReference type="ChEBI" id="CHEBI:30413"/>
    </cofactor>
</comment>
<dbReference type="PRINTS" id="PR00463">
    <property type="entry name" value="EP450I"/>
</dbReference>
<dbReference type="Pfam" id="PF00067">
    <property type="entry name" value="p450"/>
    <property type="match status" value="2"/>
</dbReference>
<evidence type="ECO:0000256" key="8">
    <source>
        <dbReference type="ARBA" id="ARBA00023004"/>
    </source>
</evidence>
<evidence type="ECO:0000256" key="6">
    <source>
        <dbReference type="ARBA" id="ARBA00022989"/>
    </source>
</evidence>
<keyword evidence="11" id="KW-1185">Reference proteome</keyword>
<dbReference type="Gene3D" id="1.10.630.10">
    <property type="entry name" value="Cytochrome P450"/>
    <property type="match status" value="2"/>
</dbReference>
<dbReference type="GO" id="GO:0016020">
    <property type="term" value="C:membrane"/>
    <property type="evidence" value="ECO:0007669"/>
    <property type="project" value="UniProtKB-SubCell"/>
</dbReference>